<dbReference type="EC" id="3.1.3.89" evidence="1"/>
<dbReference type="Pfam" id="PF12917">
    <property type="entry name" value="YfbR-like"/>
    <property type="match status" value="1"/>
</dbReference>
<dbReference type="NCBIfam" id="NF003009">
    <property type="entry name" value="PRK03826.1"/>
    <property type="match status" value="1"/>
</dbReference>
<dbReference type="GO" id="GO:0002953">
    <property type="term" value="F:5'-deoxynucleotidase activity"/>
    <property type="evidence" value="ECO:0007669"/>
    <property type="project" value="UniProtKB-EC"/>
</dbReference>
<sequence length="204" mass="23408">MFHHKEGSFTAWILRLRKIIRWPLMTFRESETCSQHSFDVAVISHQIALIGQLKFKRTYNPADIAVAALYHEASESGGVGDLPSPLKYHNPELTAQIKKIEREVEQSMVYQGLPKYLHDVMAPIVIQSQVDKDIKSIVKAADDLAAYHYSLSELNTGNREFTDACTLLKKRVIKHCEKWPEVEEFYLTQFPACTQTLDELSRID</sequence>
<keyword evidence="1" id="KW-0378">Hydrolase</keyword>
<reference evidence="1 2" key="1">
    <citation type="submission" date="2019-01" db="EMBL/GenBank/DDBJ databases">
        <title>Litorilituus lipolytica sp. nov., isolated from intertidal sand of the Yellow Sea in China.</title>
        <authorList>
            <person name="Liu A."/>
        </authorList>
    </citation>
    <scope>NUCLEOTIDE SEQUENCE [LARGE SCALE GENOMIC DNA]</scope>
    <source>
        <strain evidence="1 2">RZ04</strain>
    </source>
</reference>
<accession>A0A502KSV0</accession>
<organism evidence="1 2">
    <name type="scientific">Litorilituus lipolyticus</name>
    <dbReference type="NCBI Taxonomy" id="2491017"/>
    <lineage>
        <taxon>Bacteria</taxon>
        <taxon>Pseudomonadati</taxon>
        <taxon>Pseudomonadota</taxon>
        <taxon>Gammaproteobacteria</taxon>
        <taxon>Alteromonadales</taxon>
        <taxon>Colwelliaceae</taxon>
        <taxon>Litorilituus</taxon>
    </lineage>
</organism>
<proteinExistence type="predicted"/>
<keyword evidence="2" id="KW-1185">Reference proteome</keyword>
<dbReference type="Gene3D" id="1.10.3210.10">
    <property type="entry name" value="Hypothetical protein af1432"/>
    <property type="match status" value="1"/>
</dbReference>
<protein>
    <submittedName>
        <fullName evidence="1">5'-deoxynucleotidase</fullName>
        <ecNumber evidence="1">3.1.3.89</ecNumber>
    </submittedName>
</protein>
<dbReference type="SUPFAM" id="SSF109604">
    <property type="entry name" value="HD-domain/PDEase-like"/>
    <property type="match status" value="1"/>
</dbReference>
<dbReference type="RefSeq" id="WP_140603461.1">
    <property type="nucleotide sequence ID" value="NZ_SAWY01000021.1"/>
</dbReference>
<dbReference type="Proteomes" id="UP000315303">
    <property type="component" value="Unassembled WGS sequence"/>
</dbReference>
<name>A0A502KSV0_9GAMM</name>
<dbReference type="AlphaFoldDB" id="A0A502KSV0"/>
<dbReference type="OrthoDB" id="9812744at2"/>
<gene>
    <name evidence="1" type="ORF">EPA86_10805</name>
</gene>
<dbReference type="EMBL" id="SAWY01000021">
    <property type="protein sequence ID" value="TPH14586.1"/>
    <property type="molecule type" value="Genomic_DNA"/>
</dbReference>
<evidence type="ECO:0000313" key="1">
    <source>
        <dbReference type="EMBL" id="TPH14586.1"/>
    </source>
</evidence>
<evidence type="ECO:0000313" key="2">
    <source>
        <dbReference type="Proteomes" id="UP000315303"/>
    </source>
</evidence>
<comment type="caution">
    <text evidence="1">The sequence shown here is derived from an EMBL/GenBank/DDBJ whole genome shotgun (WGS) entry which is preliminary data.</text>
</comment>